<gene>
    <name evidence="1" type="ORF">B9Z55_028491</name>
</gene>
<comment type="caution">
    <text evidence="1">The sequence shown here is derived from an EMBL/GenBank/DDBJ whole genome shotgun (WGS) entry which is preliminary data.</text>
</comment>
<dbReference type="STRING" id="1611254.A0A2G5SBB4"/>
<name>A0A2G5SBB4_9PELO</name>
<dbReference type="AlphaFoldDB" id="A0A2G5SBB4"/>
<evidence type="ECO:0000313" key="2">
    <source>
        <dbReference type="Proteomes" id="UP000230233"/>
    </source>
</evidence>
<keyword evidence="2" id="KW-1185">Reference proteome</keyword>
<evidence type="ECO:0000313" key="1">
    <source>
        <dbReference type="EMBL" id="PIC12354.1"/>
    </source>
</evidence>
<protein>
    <submittedName>
        <fullName evidence="1">Uncharacterized protein</fullName>
    </submittedName>
</protein>
<organism evidence="1 2">
    <name type="scientific">Caenorhabditis nigoni</name>
    <dbReference type="NCBI Taxonomy" id="1611254"/>
    <lineage>
        <taxon>Eukaryota</taxon>
        <taxon>Metazoa</taxon>
        <taxon>Ecdysozoa</taxon>
        <taxon>Nematoda</taxon>
        <taxon>Chromadorea</taxon>
        <taxon>Rhabditida</taxon>
        <taxon>Rhabditina</taxon>
        <taxon>Rhabditomorpha</taxon>
        <taxon>Rhabditoidea</taxon>
        <taxon>Rhabditidae</taxon>
        <taxon>Peloderinae</taxon>
        <taxon>Caenorhabditis</taxon>
    </lineage>
</organism>
<accession>A0A2G5SBB4</accession>
<dbReference type="Proteomes" id="UP000230233">
    <property type="component" value="Unassembled WGS sequence"/>
</dbReference>
<sequence length="102" mass="11099">MLGETSRSDFIPTVGARPPNCWAICKLSTDVIGKARTAVRRPTHIPQDQSGTETLPVLGQIIFDVLEFAYSTGPSVNVLNQFGISWSPEPGKTVAFVDHMIN</sequence>
<dbReference type="EMBL" id="PDUG01000024">
    <property type="protein sequence ID" value="PIC12354.1"/>
    <property type="molecule type" value="Genomic_DNA"/>
</dbReference>
<proteinExistence type="predicted"/>
<dbReference type="OrthoDB" id="6500128at2759"/>
<reference evidence="2" key="1">
    <citation type="submission" date="2017-10" db="EMBL/GenBank/DDBJ databases">
        <title>Rapid genome shrinkage in a self-fertile nematode reveals novel sperm competition proteins.</title>
        <authorList>
            <person name="Yin D."/>
            <person name="Schwarz E.M."/>
            <person name="Thomas C.G."/>
            <person name="Felde R.L."/>
            <person name="Korf I.F."/>
            <person name="Cutter A.D."/>
            <person name="Schartner C.M."/>
            <person name="Ralston E.J."/>
            <person name="Meyer B.J."/>
            <person name="Haag E.S."/>
        </authorList>
    </citation>
    <scope>NUCLEOTIDE SEQUENCE [LARGE SCALE GENOMIC DNA]</scope>
    <source>
        <strain evidence="2">JU1422</strain>
    </source>
</reference>